<feature type="compositionally biased region" description="Polar residues" evidence="1">
    <location>
        <begin position="50"/>
        <end position="71"/>
    </location>
</feature>
<dbReference type="OrthoDB" id="273230at2759"/>
<dbReference type="Proteomes" id="UP000247233">
    <property type="component" value="Unassembled WGS sequence"/>
</dbReference>
<accession>A0A317W6D3</accession>
<dbReference type="VEuPathDB" id="FungiDB:BO70DRAFT_362346"/>
<dbReference type="RefSeq" id="XP_025399178.1">
    <property type="nucleotide sequence ID" value="XM_025543272.1"/>
</dbReference>
<reference evidence="2 3" key="1">
    <citation type="submission" date="2016-12" db="EMBL/GenBank/DDBJ databases">
        <title>The genomes of Aspergillus section Nigri reveals drivers in fungal speciation.</title>
        <authorList>
            <consortium name="DOE Joint Genome Institute"/>
            <person name="Vesth T.C."/>
            <person name="Nybo J."/>
            <person name="Theobald S."/>
            <person name="Brandl J."/>
            <person name="Frisvad J.C."/>
            <person name="Nielsen K.F."/>
            <person name="Lyhne E.K."/>
            <person name="Kogle M.E."/>
            <person name="Kuo A."/>
            <person name="Riley R."/>
            <person name="Clum A."/>
            <person name="Nolan M."/>
            <person name="Lipzen A."/>
            <person name="Salamov A."/>
            <person name="Henrissat B."/>
            <person name="Wiebenga A."/>
            <person name="De Vries R.P."/>
            <person name="Grigoriev I.V."/>
            <person name="Mortensen U.H."/>
            <person name="Andersen M.R."/>
            <person name="Baker S.E."/>
        </authorList>
    </citation>
    <scope>NUCLEOTIDE SEQUENCE [LARGE SCALE GENOMIC DNA]</scope>
    <source>
        <strain evidence="2 3">CBS 117.55</strain>
    </source>
</reference>
<protein>
    <submittedName>
        <fullName evidence="2">Uncharacterized protein</fullName>
    </submittedName>
</protein>
<evidence type="ECO:0000313" key="3">
    <source>
        <dbReference type="Proteomes" id="UP000247233"/>
    </source>
</evidence>
<dbReference type="GeneID" id="37065509"/>
<dbReference type="EMBL" id="MSFL01000013">
    <property type="protein sequence ID" value="PWY81913.1"/>
    <property type="molecule type" value="Genomic_DNA"/>
</dbReference>
<gene>
    <name evidence="2" type="ORF">BO70DRAFT_362346</name>
</gene>
<organism evidence="2 3">
    <name type="scientific">Aspergillus heteromorphus CBS 117.55</name>
    <dbReference type="NCBI Taxonomy" id="1448321"/>
    <lineage>
        <taxon>Eukaryota</taxon>
        <taxon>Fungi</taxon>
        <taxon>Dikarya</taxon>
        <taxon>Ascomycota</taxon>
        <taxon>Pezizomycotina</taxon>
        <taxon>Eurotiomycetes</taxon>
        <taxon>Eurotiomycetidae</taxon>
        <taxon>Eurotiales</taxon>
        <taxon>Aspergillaceae</taxon>
        <taxon>Aspergillus</taxon>
        <taxon>Aspergillus subgen. Circumdati</taxon>
    </lineage>
</organism>
<feature type="region of interest" description="Disordered" evidence="1">
    <location>
        <begin position="50"/>
        <end position="73"/>
    </location>
</feature>
<name>A0A317W6D3_9EURO</name>
<keyword evidence="3" id="KW-1185">Reference proteome</keyword>
<sequence length="192" mass="21007">MSLRAPLRRGLQFSRALASRPSPTLIPIRSLAHIRPRLSASASILRTTLPSSPQTTISTHRPYSTGASTGKSPGDLIVEELQESYEIAKDEFEIATESTDSSTIYAASDRESARDALDELVAAYTVYTRDGTFLAQMQQAQGKTQADVSVDTGMNPAEVEEAVREEVRKRVGRRVRELVAAVEGLEERAKES</sequence>
<dbReference type="AlphaFoldDB" id="A0A317W6D3"/>
<proteinExistence type="predicted"/>
<feature type="non-terminal residue" evidence="2">
    <location>
        <position position="192"/>
    </location>
</feature>
<evidence type="ECO:0000256" key="1">
    <source>
        <dbReference type="SAM" id="MobiDB-lite"/>
    </source>
</evidence>
<evidence type="ECO:0000313" key="2">
    <source>
        <dbReference type="EMBL" id="PWY81913.1"/>
    </source>
</evidence>
<comment type="caution">
    <text evidence="2">The sequence shown here is derived from an EMBL/GenBank/DDBJ whole genome shotgun (WGS) entry which is preliminary data.</text>
</comment>